<dbReference type="FunFam" id="3.30.200.20:FF:000195">
    <property type="entry name" value="G-type lectin S-receptor-like serine/threonine-protein kinase"/>
    <property type="match status" value="1"/>
</dbReference>
<proteinExistence type="predicted"/>
<evidence type="ECO:0000256" key="8">
    <source>
        <dbReference type="ARBA" id="ARBA00023157"/>
    </source>
</evidence>
<dbReference type="AlphaFoldDB" id="A0A8K0IBF2"/>
<dbReference type="Proteomes" id="UP000797356">
    <property type="component" value="Chromosome 6"/>
</dbReference>
<dbReference type="PANTHER" id="PTHR27002:SF616">
    <property type="entry name" value="RECEPTOR-LIKE SERINE_THREONINE-PROTEIN KINASE"/>
    <property type="match status" value="1"/>
</dbReference>
<dbReference type="PANTHER" id="PTHR27002">
    <property type="entry name" value="RECEPTOR-LIKE SERINE/THREONINE-PROTEIN KINASE SD1-8"/>
    <property type="match status" value="1"/>
</dbReference>
<evidence type="ECO:0000259" key="13">
    <source>
        <dbReference type="PROSITE" id="PS50011"/>
    </source>
</evidence>
<dbReference type="SUPFAM" id="SSF56112">
    <property type="entry name" value="Protein kinase-like (PK-like)"/>
    <property type="match status" value="1"/>
</dbReference>
<keyword evidence="5" id="KW-0547">Nucleotide-binding</keyword>
<protein>
    <recommendedName>
        <fullName evidence="1">non-specific serine/threonine protein kinase</fullName>
        <ecNumber evidence="1">2.7.11.1</ecNumber>
    </recommendedName>
</protein>
<keyword evidence="7" id="KW-0067">ATP-binding</keyword>
<dbReference type="Gene3D" id="3.30.200.20">
    <property type="entry name" value="Phosphorylase Kinase, domain 1"/>
    <property type="match status" value="1"/>
</dbReference>
<dbReference type="GO" id="GO:0005524">
    <property type="term" value="F:ATP binding"/>
    <property type="evidence" value="ECO:0007669"/>
    <property type="project" value="UniProtKB-KW"/>
</dbReference>
<feature type="compositionally biased region" description="Acidic residues" evidence="12">
    <location>
        <begin position="11"/>
        <end position="20"/>
    </location>
</feature>
<reference evidence="14" key="1">
    <citation type="journal article" date="2017" name="Gigascience">
        <title>The genome draft of coconut (Cocos nucifera).</title>
        <authorList>
            <person name="Xiao Y."/>
            <person name="Xu P."/>
            <person name="Fan H."/>
            <person name="Baudouin L."/>
            <person name="Xia W."/>
            <person name="Bocs S."/>
            <person name="Xu J."/>
            <person name="Li Q."/>
            <person name="Guo A."/>
            <person name="Zhou L."/>
            <person name="Li J."/>
            <person name="Wu Y."/>
            <person name="Ma Z."/>
            <person name="Armero A."/>
            <person name="Issali A.E."/>
            <person name="Liu N."/>
            <person name="Peng M."/>
            <person name="Yang Y."/>
        </authorList>
    </citation>
    <scope>NUCLEOTIDE SEQUENCE</scope>
    <source>
        <tissue evidence="14">Spear leaf of Hainan Tall coconut</tissue>
    </source>
</reference>
<evidence type="ECO:0000256" key="3">
    <source>
        <dbReference type="ARBA" id="ARBA00022679"/>
    </source>
</evidence>
<evidence type="ECO:0000313" key="15">
    <source>
        <dbReference type="Proteomes" id="UP000797356"/>
    </source>
</evidence>
<feature type="region of interest" description="Disordered" evidence="12">
    <location>
        <begin position="1"/>
        <end position="23"/>
    </location>
</feature>
<accession>A0A8K0IBF2</accession>
<dbReference type="GO" id="GO:0005886">
    <property type="term" value="C:plasma membrane"/>
    <property type="evidence" value="ECO:0007669"/>
    <property type="project" value="TreeGrafter"/>
</dbReference>
<organism evidence="14 15">
    <name type="scientific">Cocos nucifera</name>
    <name type="common">Coconut palm</name>
    <dbReference type="NCBI Taxonomy" id="13894"/>
    <lineage>
        <taxon>Eukaryota</taxon>
        <taxon>Viridiplantae</taxon>
        <taxon>Streptophyta</taxon>
        <taxon>Embryophyta</taxon>
        <taxon>Tracheophyta</taxon>
        <taxon>Spermatophyta</taxon>
        <taxon>Magnoliopsida</taxon>
        <taxon>Liliopsida</taxon>
        <taxon>Arecaceae</taxon>
        <taxon>Arecoideae</taxon>
        <taxon>Cocoseae</taxon>
        <taxon>Attaleinae</taxon>
        <taxon>Cocos</taxon>
    </lineage>
</organism>
<dbReference type="FunFam" id="1.10.510.10:FF:000060">
    <property type="entry name" value="G-type lectin S-receptor-like serine/threonine-protein kinase"/>
    <property type="match status" value="1"/>
</dbReference>
<dbReference type="InterPro" id="IPR011009">
    <property type="entry name" value="Kinase-like_dom_sf"/>
</dbReference>
<dbReference type="SMART" id="SM00220">
    <property type="entry name" value="S_TKc"/>
    <property type="match status" value="1"/>
</dbReference>
<dbReference type="Gene3D" id="1.10.510.10">
    <property type="entry name" value="Transferase(Phosphotransferase) domain 1"/>
    <property type="match status" value="1"/>
</dbReference>
<dbReference type="InterPro" id="IPR000719">
    <property type="entry name" value="Prot_kinase_dom"/>
</dbReference>
<comment type="caution">
    <text evidence="14">The sequence shown here is derived from an EMBL/GenBank/DDBJ whole genome shotgun (WGS) entry which is preliminary data.</text>
</comment>
<dbReference type="InterPro" id="IPR008271">
    <property type="entry name" value="Ser/Thr_kinase_AS"/>
</dbReference>
<evidence type="ECO:0000256" key="12">
    <source>
        <dbReference type="SAM" id="MobiDB-lite"/>
    </source>
</evidence>
<comment type="catalytic activity">
    <reaction evidence="11">
        <text>L-seryl-[protein] + ATP = O-phospho-L-seryl-[protein] + ADP + H(+)</text>
        <dbReference type="Rhea" id="RHEA:17989"/>
        <dbReference type="Rhea" id="RHEA-COMP:9863"/>
        <dbReference type="Rhea" id="RHEA-COMP:11604"/>
        <dbReference type="ChEBI" id="CHEBI:15378"/>
        <dbReference type="ChEBI" id="CHEBI:29999"/>
        <dbReference type="ChEBI" id="CHEBI:30616"/>
        <dbReference type="ChEBI" id="CHEBI:83421"/>
        <dbReference type="ChEBI" id="CHEBI:456216"/>
        <dbReference type="EC" id="2.7.11.1"/>
    </reaction>
</comment>
<evidence type="ECO:0000256" key="4">
    <source>
        <dbReference type="ARBA" id="ARBA00022729"/>
    </source>
</evidence>
<sequence length="354" mass="39789">MGSSHSSHGSEDDDDGDDDKEERIPITCSKESRGMELELKLFDMFTIESATNHFSANNKLGEGGFGPVYKGRLDDGQEIAVKRSSKDSLQGLKEFKNEVMLIAKLQHRNLVRILGCCIQGEERMLIYEYMPNKSLDAFIFGIARGLLYLHQDSRLTIIHRDLKASNILLDEDMNPKISDFGTARIFKGDQNQEKTRMVIGTFGYMSPEYVMDGTFSVKSDVFSFGVLILEILTGKKNRMVDHSGYSTNLIGHVWRLWAEGRCIELLDEVMGCSYPISKLVRCTQVGLLCVQEGSKDRPTMAEVVLMLSNEGMALQEPRRPGFCMESTPAEQDSSSWEQHSVTPNEVTVTMLEGR</sequence>
<dbReference type="EMBL" id="CM017877">
    <property type="protein sequence ID" value="KAG1347248.1"/>
    <property type="molecule type" value="Genomic_DNA"/>
</dbReference>
<evidence type="ECO:0000313" key="14">
    <source>
        <dbReference type="EMBL" id="KAG1347248.1"/>
    </source>
</evidence>
<evidence type="ECO:0000256" key="10">
    <source>
        <dbReference type="ARBA" id="ARBA00047899"/>
    </source>
</evidence>
<feature type="domain" description="Protein kinase" evidence="13">
    <location>
        <begin position="54"/>
        <end position="312"/>
    </location>
</feature>
<keyword evidence="3" id="KW-0808">Transferase</keyword>
<dbReference type="EC" id="2.7.11.1" evidence="1"/>
<name>A0A8K0IBF2_COCNU</name>
<dbReference type="PROSITE" id="PS50011">
    <property type="entry name" value="PROTEIN_KINASE_DOM"/>
    <property type="match status" value="1"/>
</dbReference>
<dbReference type="Pfam" id="PF11883">
    <property type="entry name" value="DUF3403"/>
    <property type="match status" value="1"/>
</dbReference>
<dbReference type="PROSITE" id="PS00108">
    <property type="entry name" value="PROTEIN_KINASE_ST"/>
    <property type="match status" value="1"/>
</dbReference>
<comment type="catalytic activity">
    <reaction evidence="10">
        <text>L-threonyl-[protein] + ATP = O-phospho-L-threonyl-[protein] + ADP + H(+)</text>
        <dbReference type="Rhea" id="RHEA:46608"/>
        <dbReference type="Rhea" id="RHEA-COMP:11060"/>
        <dbReference type="Rhea" id="RHEA-COMP:11605"/>
        <dbReference type="ChEBI" id="CHEBI:15378"/>
        <dbReference type="ChEBI" id="CHEBI:30013"/>
        <dbReference type="ChEBI" id="CHEBI:30616"/>
        <dbReference type="ChEBI" id="CHEBI:61977"/>
        <dbReference type="ChEBI" id="CHEBI:456216"/>
        <dbReference type="EC" id="2.7.11.1"/>
    </reaction>
</comment>
<dbReference type="InterPro" id="IPR021820">
    <property type="entry name" value="S-locus_recpt_kinase_C"/>
</dbReference>
<keyword evidence="6 14" id="KW-0418">Kinase</keyword>
<evidence type="ECO:0000256" key="5">
    <source>
        <dbReference type="ARBA" id="ARBA00022741"/>
    </source>
</evidence>
<keyword evidence="2" id="KW-0723">Serine/threonine-protein kinase</keyword>
<keyword evidence="8" id="KW-1015">Disulfide bond</keyword>
<evidence type="ECO:0000256" key="6">
    <source>
        <dbReference type="ARBA" id="ARBA00022777"/>
    </source>
</evidence>
<evidence type="ECO:0000256" key="1">
    <source>
        <dbReference type="ARBA" id="ARBA00012513"/>
    </source>
</evidence>
<keyword evidence="14" id="KW-0675">Receptor</keyword>
<keyword evidence="9" id="KW-0325">Glycoprotein</keyword>
<evidence type="ECO:0000256" key="9">
    <source>
        <dbReference type="ARBA" id="ARBA00023180"/>
    </source>
</evidence>
<evidence type="ECO:0000256" key="7">
    <source>
        <dbReference type="ARBA" id="ARBA00022840"/>
    </source>
</evidence>
<dbReference type="Pfam" id="PF00069">
    <property type="entry name" value="Pkinase"/>
    <property type="match status" value="1"/>
</dbReference>
<keyword evidence="4" id="KW-0732">Signal</keyword>
<gene>
    <name evidence="14" type="ORF">COCNU_06G010770</name>
</gene>
<reference evidence="14" key="2">
    <citation type="submission" date="2019-07" db="EMBL/GenBank/DDBJ databases">
        <authorList>
            <person name="Yang Y."/>
            <person name="Bocs S."/>
            <person name="Baudouin L."/>
        </authorList>
    </citation>
    <scope>NUCLEOTIDE SEQUENCE</scope>
    <source>
        <tissue evidence="14">Spear leaf of Hainan Tall coconut</tissue>
    </source>
</reference>
<evidence type="ECO:0000256" key="2">
    <source>
        <dbReference type="ARBA" id="ARBA00022527"/>
    </source>
</evidence>
<dbReference type="OrthoDB" id="780437at2759"/>
<evidence type="ECO:0000256" key="11">
    <source>
        <dbReference type="ARBA" id="ARBA00048679"/>
    </source>
</evidence>
<keyword evidence="15" id="KW-1185">Reference proteome</keyword>
<dbReference type="GO" id="GO:0004674">
    <property type="term" value="F:protein serine/threonine kinase activity"/>
    <property type="evidence" value="ECO:0007669"/>
    <property type="project" value="UniProtKB-KW"/>
</dbReference>